<dbReference type="InterPro" id="IPR005162">
    <property type="entry name" value="Retrotrans_gag_dom"/>
</dbReference>
<keyword evidence="3" id="KW-0067">ATP-binding</keyword>
<evidence type="ECO:0000259" key="2">
    <source>
        <dbReference type="Pfam" id="PF03732"/>
    </source>
</evidence>
<dbReference type="AlphaFoldDB" id="A0AAV8G840"/>
<dbReference type="Pfam" id="PF03732">
    <property type="entry name" value="Retrotrans_gag"/>
    <property type="match status" value="1"/>
</dbReference>
<keyword evidence="4" id="KW-1185">Reference proteome</keyword>
<sequence length="490" mass="54918">MVWFKIARPSGIFYDHSAGRPSGGFAPYVCAVDCAYVAGLSSPDCGLVWGVTSFGGIRARVKITNIPAKEPRQGRGRGRPPVGRQDGAQPQQKPVPPADPVPAMDPAAYAQQLVTNLAQIAAQVPERPQVDPFVVAHREFQRENTPRFDGKCDFAAAEEWLLAVQDNFRLARTPVEYWTKIAATLFDLDARHWWTSQRPQYNGEEPNIPWQWFEEAFRASFLGETQQEELRRQFETLVQGNMTVQQYGETFIRLSRYAPNLVADPHRKRCRFIRGLSSKLASVMDIYHGTSIEYLMDKAIFQESLLVSHEKSREARQISDGGSARKFAPQVVRQQGNVTSQHPLGTNDTQKKRIYCKPCQRSYPGPCFRHYGRCYWCDSPDHRVADCPLKQTRPSGNSDFRRTGQANQPVDGGIVGQGQVDPRRGQGSNQGRQQPGGQARQDTARLHATVGQEHPATRTCCQCTCHPDSSGSFFVSRTKRLLRGVGCENP</sequence>
<feature type="compositionally biased region" description="Low complexity" evidence="1">
    <location>
        <begin position="408"/>
        <end position="441"/>
    </location>
</feature>
<keyword evidence="3" id="KW-0347">Helicase</keyword>
<accession>A0AAV8G840</accession>
<dbReference type="PANTHER" id="PTHR15503:SF45">
    <property type="entry name" value="RNA-DIRECTED DNA POLYMERASE HOMOLOG"/>
    <property type="match status" value="1"/>
</dbReference>
<protein>
    <submittedName>
        <fullName evidence="3">ATP-dependent RNA helicase glh-1</fullName>
    </submittedName>
</protein>
<dbReference type="GO" id="GO:0004386">
    <property type="term" value="F:helicase activity"/>
    <property type="evidence" value="ECO:0007669"/>
    <property type="project" value="UniProtKB-KW"/>
</dbReference>
<dbReference type="PANTHER" id="PTHR15503">
    <property type="entry name" value="LDOC1 RELATED"/>
    <property type="match status" value="1"/>
</dbReference>
<dbReference type="InterPro" id="IPR032567">
    <property type="entry name" value="RTL1-rel"/>
</dbReference>
<evidence type="ECO:0000313" key="3">
    <source>
        <dbReference type="EMBL" id="KAJ4799466.1"/>
    </source>
</evidence>
<evidence type="ECO:0000313" key="4">
    <source>
        <dbReference type="Proteomes" id="UP001140206"/>
    </source>
</evidence>
<dbReference type="EMBL" id="JAMFTS010000002">
    <property type="protein sequence ID" value="KAJ4799466.1"/>
    <property type="molecule type" value="Genomic_DNA"/>
</dbReference>
<feature type="compositionally biased region" description="Low complexity" evidence="1">
    <location>
        <begin position="79"/>
        <end position="92"/>
    </location>
</feature>
<proteinExistence type="predicted"/>
<feature type="region of interest" description="Disordered" evidence="1">
    <location>
        <begin position="388"/>
        <end position="443"/>
    </location>
</feature>
<gene>
    <name evidence="3" type="ORF">LUZ62_050712</name>
</gene>
<organism evidence="3 4">
    <name type="scientific">Rhynchospora pubera</name>
    <dbReference type="NCBI Taxonomy" id="906938"/>
    <lineage>
        <taxon>Eukaryota</taxon>
        <taxon>Viridiplantae</taxon>
        <taxon>Streptophyta</taxon>
        <taxon>Embryophyta</taxon>
        <taxon>Tracheophyta</taxon>
        <taxon>Spermatophyta</taxon>
        <taxon>Magnoliopsida</taxon>
        <taxon>Liliopsida</taxon>
        <taxon>Poales</taxon>
        <taxon>Cyperaceae</taxon>
        <taxon>Cyperoideae</taxon>
        <taxon>Rhynchosporeae</taxon>
        <taxon>Rhynchospora</taxon>
    </lineage>
</organism>
<keyword evidence="3" id="KW-0547">Nucleotide-binding</keyword>
<keyword evidence="3" id="KW-0378">Hydrolase</keyword>
<name>A0AAV8G840_9POAL</name>
<dbReference type="Proteomes" id="UP001140206">
    <property type="component" value="Chromosome 2"/>
</dbReference>
<evidence type="ECO:0000256" key="1">
    <source>
        <dbReference type="SAM" id="MobiDB-lite"/>
    </source>
</evidence>
<reference evidence="3" key="1">
    <citation type="submission" date="2022-08" db="EMBL/GenBank/DDBJ databases">
        <authorList>
            <person name="Marques A."/>
        </authorList>
    </citation>
    <scope>NUCLEOTIDE SEQUENCE</scope>
    <source>
        <strain evidence="3">RhyPub2mFocal</strain>
        <tissue evidence="3">Leaves</tissue>
    </source>
</reference>
<feature type="domain" description="Retrotransposon gag" evidence="2">
    <location>
        <begin position="180"/>
        <end position="277"/>
    </location>
</feature>
<feature type="region of interest" description="Disordered" evidence="1">
    <location>
        <begin position="65"/>
        <end position="104"/>
    </location>
</feature>
<comment type="caution">
    <text evidence="3">The sequence shown here is derived from an EMBL/GenBank/DDBJ whole genome shotgun (WGS) entry which is preliminary data.</text>
</comment>